<dbReference type="PANTHER" id="PTHR24189:SF50">
    <property type="entry name" value="ANKYRIN REPEAT AND SOCS BOX PROTEIN 2"/>
    <property type="match status" value="1"/>
</dbReference>
<sequence length="273" mass="30278">MTDGANGLERLFACVLTDDAAAVRDIVNQLDSNANSVPLQAIATFAASHNDVAVLQLCLQLGASLDNRHTSMAIEYAARGPTLLDLLYKYDWRGMRTSESAFNRLVEWSLRTGPDELTWFLEHGAKIDKDTIRRAVRGAPLKTSCVQVLIERYGVNLLKGTRLLQSAAKRGRCDMIKLLLNAGLDVNELVSRSSHGEGEGELTALYEAVYKQHEDAIQVLLEYGADPYLEVCNGDLNTPLRLAEGHGYSRIIGMLRRHIESHERGGRTWSSRL</sequence>
<proteinExistence type="predicted"/>
<evidence type="ECO:0000313" key="5">
    <source>
        <dbReference type="Proteomes" id="UP000016932"/>
    </source>
</evidence>
<accession>M2ZYS9</accession>
<dbReference type="eggNOG" id="ENOG502RH8I">
    <property type="taxonomic scope" value="Eukaryota"/>
</dbReference>
<evidence type="ECO:0000313" key="4">
    <source>
        <dbReference type="EMBL" id="EME84104.1"/>
    </source>
</evidence>
<dbReference type="GeneID" id="19332925"/>
<keyword evidence="2 3" id="KW-0040">ANK repeat</keyword>
<organism evidence="4 5">
    <name type="scientific">Pseudocercospora fijiensis (strain CIRAD86)</name>
    <name type="common">Black leaf streak disease fungus</name>
    <name type="synonym">Mycosphaerella fijiensis</name>
    <dbReference type="NCBI Taxonomy" id="383855"/>
    <lineage>
        <taxon>Eukaryota</taxon>
        <taxon>Fungi</taxon>
        <taxon>Dikarya</taxon>
        <taxon>Ascomycota</taxon>
        <taxon>Pezizomycotina</taxon>
        <taxon>Dothideomycetes</taxon>
        <taxon>Dothideomycetidae</taxon>
        <taxon>Mycosphaerellales</taxon>
        <taxon>Mycosphaerellaceae</taxon>
        <taxon>Pseudocercospora</taxon>
    </lineage>
</organism>
<feature type="repeat" description="ANK" evidence="3">
    <location>
        <begin position="159"/>
        <end position="191"/>
    </location>
</feature>
<dbReference type="VEuPathDB" id="FungiDB:MYCFIDRAFT_173153"/>
<dbReference type="PROSITE" id="PS50297">
    <property type="entry name" value="ANK_REP_REGION"/>
    <property type="match status" value="1"/>
</dbReference>
<dbReference type="PANTHER" id="PTHR24189">
    <property type="entry name" value="MYOTROPHIN"/>
    <property type="match status" value="1"/>
</dbReference>
<dbReference type="Gene3D" id="1.25.40.20">
    <property type="entry name" value="Ankyrin repeat-containing domain"/>
    <property type="match status" value="1"/>
</dbReference>
<dbReference type="OrthoDB" id="4772757at2759"/>
<gene>
    <name evidence="4" type="ORF">MYCFIDRAFT_173153</name>
</gene>
<dbReference type="Proteomes" id="UP000016932">
    <property type="component" value="Unassembled WGS sequence"/>
</dbReference>
<reference evidence="4 5" key="1">
    <citation type="journal article" date="2012" name="PLoS Pathog.">
        <title>Diverse lifestyles and strategies of plant pathogenesis encoded in the genomes of eighteen Dothideomycetes fungi.</title>
        <authorList>
            <person name="Ohm R.A."/>
            <person name="Feau N."/>
            <person name="Henrissat B."/>
            <person name="Schoch C.L."/>
            <person name="Horwitz B.A."/>
            <person name="Barry K.W."/>
            <person name="Condon B.J."/>
            <person name="Copeland A.C."/>
            <person name="Dhillon B."/>
            <person name="Glaser F."/>
            <person name="Hesse C.N."/>
            <person name="Kosti I."/>
            <person name="LaButti K."/>
            <person name="Lindquist E.A."/>
            <person name="Lucas S."/>
            <person name="Salamov A.A."/>
            <person name="Bradshaw R.E."/>
            <person name="Ciuffetti L."/>
            <person name="Hamelin R.C."/>
            <person name="Kema G.H.J."/>
            <person name="Lawrence C."/>
            <person name="Scott J.A."/>
            <person name="Spatafora J.W."/>
            <person name="Turgeon B.G."/>
            <person name="de Wit P.J.G.M."/>
            <person name="Zhong S."/>
            <person name="Goodwin S.B."/>
            <person name="Grigoriev I.V."/>
        </authorList>
    </citation>
    <scope>NUCLEOTIDE SEQUENCE [LARGE SCALE GENOMIC DNA]</scope>
    <source>
        <strain evidence="4 5">CIRAD86</strain>
    </source>
</reference>
<dbReference type="InterPro" id="IPR036770">
    <property type="entry name" value="Ankyrin_rpt-contain_sf"/>
</dbReference>
<dbReference type="SMART" id="SM00248">
    <property type="entry name" value="ANK"/>
    <property type="match status" value="3"/>
</dbReference>
<evidence type="ECO:0000256" key="1">
    <source>
        <dbReference type="ARBA" id="ARBA00022737"/>
    </source>
</evidence>
<keyword evidence="5" id="KW-1185">Reference proteome</keyword>
<dbReference type="EMBL" id="KB446557">
    <property type="protein sequence ID" value="EME84104.1"/>
    <property type="molecule type" value="Genomic_DNA"/>
</dbReference>
<evidence type="ECO:0000256" key="3">
    <source>
        <dbReference type="PROSITE-ProRule" id="PRU00023"/>
    </source>
</evidence>
<dbReference type="InterPro" id="IPR050745">
    <property type="entry name" value="Multifunctional_regulatory"/>
</dbReference>
<dbReference type="RefSeq" id="XP_007924728.1">
    <property type="nucleotide sequence ID" value="XM_007926537.1"/>
</dbReference>
<evidence type="ECO:0000256" key="2">
    <source>
        <dbReference type="ARBA" id="ARBA00023043"/>
    </source>
</evidence>
<dbReference type="SUPFAM" id="SSF48403">
    <property type="entry name" value="Ankyrin repeat"/>
    <property type="match status" value="1"/>
</dbReference>
<protein>
    <submittedName>
        <fullName evidence="4">Uncharacterized protein</fullName>
    </submittedName>
</protein>
<dbReference type="InterPro" id="IPR002110">
    <property type="entry name" value="Ankyrin_rpt"/>
</dbReference>
<name>M2ZYS9_PSEFD</name>
<keyword evidence="1" id="KW-0677">Repeat</keyword>
<dbReference type="KEGG" id="pfj:MYCFIDRAFT_173153"/>
<dbReference type="PROSITE" id="PS50088">
    <property type="entry name" value="ANK_REPEAT"/>
    <property type="match status" value="1"/>
</dbReference>
<dbReference type="AlphaFoldDB" id="M2ZYS9"/>
<dbReference type="Pfam" id="PF12796">
    <property type="entry name" value="Ank_2"/>
    <property type="match status" value="1"/>
</dbReference>
<dbReference type="HOGENOM" id="CLU_1019855_0_0_1"/>